<feature type="transmembrane region" description="Helical" evidence="7">
    <location>
        <begin position="21"/>
        <end position="43"/>
    </location>
</feature>
<dbReference type="AlphaFoldDB" id="A0A133NM09"/>
<dbReference type="GO" id="GO:0055085">
    <property type="term" value="P:transmembrane transport"/>
    <property type="evidence" value="ECO:0007669"/>
    <property type="project" value="InterPro"/>
</dbReference>
<evidence type="ECO:0000256" key="1">
    <source>
        <dbReference type="ARBA" id="ARBA00004651"/>
    </source>
</evidence>
<keyword evidence="4 7" id="KW-0812">Transmembrane</keyword>
<keyword evidence="3" id="KW-1003">Cell membrane</keyword>
<evidence type="ECO:0000259" key="8">
    <source>
        <dbReference type="PROSITE" id="PS50928"/>
    </source>
</evidence>
<comment type="subcellular location">
    <subcellularLocation>
        <location evidence="1 7">Cell membrane</location>
        <topology evidence="1 7">Multi-pass membrane protein</topology>
    </subcellularLocation>
</comment>
<proteinExistence type="inferred from homology"/>
<keyword evidence="5 7" id="KW-1133">Transmembrane helix</keyword>
<dbReference type="RefSeq" id="WP_060787298.1">
    <property type="nucleotide sequence ID" value="NZ_CP083174.1"/>
</dbReference>
<dbReference type="InterPro" id="IPR050366">
    <property type="entry name" value="BP-dependent_transpt_permease"/>
</dbReference>
<dbReference type="GO" id="GO:0005886">
    <property type="term" value="C:plasma membrane"/>
    <property type="evidence" value="ECO:0007669"/>
    <property type="project" value="UniProtKB-SubCell"/>
</dbReference>
<sequence length="295" mass="31584">MKRGGVFYSRSKRDLSSVTAIVGIAIISLFVLLAIFADLFTLITGNDPYSENPDVLSDSSLPTGIGGISSKHWFGVTPLRGIDLFAIISHGARISLGIGLASTAISVVLGVVIGVIAGYFGGFVDFAISRIMDVFFGFPFLIFAIALSAIVPQTFPRPLLLTLVIGFFGWPSMARLVRGETLSLKNRHFAVASRVMGASAFHVLRNQILPNMLPIIIVNTTLSIPGRIALEAALSFLGVGMNPPSPSWGRSISDAVQWALVDPWYLIFPGLSLSLLALGFNMLGDWLSSKMEIAA</sequence>
<feature type="domain" description="ABC transmembrane type-1" evidence="8">
    <location>
        <begin position="92"/>
        <end position="284"/>
    </location>
</feature>
<dbReference type="InterPro" id="IPR035906">
    <property type="entry name" value="MetI-like_sf"/>
</dbReference>
<organism evidence="9 10">
    <name type="scientific">Gardnerella vaginalis</name>
    <dbReference type="NCBI Taxonomy" id="2702"/>
    <lineage>
        <taxon>Bacteria</taxon>
        <taxon>Bacillati</taxon>
        <taxon>Actinomycetota</taxon>
        <taxon>Actinomycetes</taxon>
        <taxon>Bifidobacteriales</taxon>
        <taxon>Bifidobacteriaceae</taxon>
        <taxon>Gardnerella</taxon>
    </lineage>
</organism>
<feature type="transmembrane region" description="Helical" evidence="7">
    <location>
        <begin position="264"/>
        <end position="283"/>
    </location>
</feature>
<dbReference type="OrthoDB" id="9812701at2"/>
<evidence type="ECO:0000256" key="4">
    <source>
        <dbReference type="ARBA" id="ARBA00022692"/>
    </source>
</evidence>
<gene>
    <name evidence="9" type="ORF">HMPREF3216_01220</name>
</gene>
<evidence type="ECO:0000256" key="3">
    <source>
        <dbReference type="ARBA" id="ARBA00022475"/>
    </source>
</evidence>
<keyword evidence="6 7" id="KW-0472">Membrane</keyword>
<dbReference type="Gene3D" id="1.10.3720.10">
    <property type="entry name" value="MetI-like"/>
    <property type="match status" value="1"/>
</dbReference>
<accession>A0A133NM09</accession>
<dbReference type="PANTHER" id="PTHR43386:SF1">
    <property type="entry name" value="D,D-DIPEPTIDE TRANSPORT SYSTEM PERMEASE PROTEIN DDPC-RELATED"/>
    <property type="match status" value="1"/>
</dbReference>
<evidence type="ECO:0000256" key="6">
    <source>
        <dbReference type="ARBA" id="ARBA00023136"/>
    </source>
</evidence>
<dbReference type="InterPro" id="IPR000515">
    <property type="entry name" value="MetI-like"/>
</dbReference>
<reference evidence="9 10" key="1">
    <citation type="submission" date="2016-01" db="EMBL/GenBank/DDBJ databases">
        <authorList>
            <person name="Oliw E.H."/>
        </authorList>
    </citation>
    <scope>NUCLEOTIDE SEQUENCE [LARGE SCALE GENOMIC DNA]</scope>
    <source>
        <strain evidence="9 10">GED7760B</strain>
    </source>
</reference>
<dbReference type="Pfam" id="PF00528">
    <property type="entry name" value="BPD_transp_1"/>
    <property type="match status" value="1"/>
</dbReference>
<dbReference type="PATRIC" id="fig|2702.99.peg.1188"/>
<feature type="transmembrane region" description="Helical" evidence="7">
    <location>
        <begin position="158"/>
        <end position="177"/>
    </location>
</feature>
<feature type="transmembrane region" description="Helical" evidence="7">
    <location>
        <begin position="94"/>
        <end position="122"/>
    </location>
</feature>
<protein>
    <submittedName>
        <fullName evidence="9">Putative dipeptide transport system permease protein DppC</fullName>
    </submittedName>
</protein>
<evidence type="ECO:0000313" key="9">
    <source>
        <dbReference type="EMBL" id="KXA17330.1"/>
    </source>
</evidence>
<dbReference type="EMBL" id="LRQA01000058">
    <property type="protein sequence ID" value="KXA17330.1"/>
    <property type="molecule type" value="Genomic_DNA"/>
</dbReference>
<dbReference type="Proteomes" id="UP000070558">
    <property type="component" value="Unassembled WGS sequence"/>
</dbReference>
<dbReference type="CDD" id="cd06261">
    <property type="entry name" value="TM_PBP2"/>
    <property type="match status" value="1"/>
</dbReference>
<comment type="caution">
    <text evidence="9">The sequence shown here is derived from an EMBL/GenBank/DDBJ whole genome shotgun (WGS) entry which is preliminary data.</text>
</comment>
<evidence type="ECO:0000256" key="7">
    <source>
        <dbReference type="RuleBase" id="RU363032"/>
    </source>
</evidence>
<feature type="transmembrane region" description="Helical" evidence="7">
    <location>
        <begin position="134"/>
        <end position="152"/>
    </location>
</feature>
<keyword evidence="2 7" id="KW-0813">Transport</keyword>
<dbReference type="PANTHER" id="PTHR43386">
    <property type="entry name" value="OLIGOPEPTIDE TRANSPORT SYSTEM PERMEASE PROTEIN APPC"/>
    <property type="match status" value="1"/>
</dbReference>
<name>A0A133NM09_GARVA</name>
<dbReference type="SUPFAM" id="SSF161098">
    <property type="entry name" value="MetI-like"/>
    <property type="match status" value="1"/>
</dbReference>
<evidence type="ECO:0000256" key="5">
    <source>
        <dbReference type="ARBA" id="ARBA00022989"/>
    </source>
</evidence>
<feature type="transmembrane region" description="Helical" evidence="7">
    <location>
        <begin position="215"/>
        <end position="239"/>
    </location>
</feature>
<comment type="similarity">
    <text evidence="7">Belongs to the binding-protein-dependent transport system permease family.</text>
</comment>
<evidence type="ECO:0000256" key="2">
    <source>
        <dbReference type="ARBA" id="ARBA00022448"/>
    </source>
</evidence>
<dbReference type="PROSITE" id="PS50928">
    <property type="entry name" value="ABC_TM1"/>
    <property type="match status" value="1"/>
</dbReference>
<evidence type="ECO:0000313" key="10">
    <source>
        <dbReference type="Proteomes" id="UP000070558"/>
    </source>
</evidence>